<dbReference type="InterPro" id="IPR005119">
    <property type="entry name" value="LysR_subst-bd"/>
</dbReference>
<dbReference type="Proteomes" id="UP000033434">
    <property type="component" value="Unassembled WGS sequence"/>
</dbReference>
<dbReference type="PANTHER" id="PTHR30126:SF99">
    <property type="entry name" value="TRANSCRIPTIONAL REGULATOR LYSR FAMILY"/>
    <property type="match status" value="1"/>
</dbReference>
<dbReference type="PANTHER" id="PTHR30126">
    <property type="entry name" value="HTH-TYPE TRANSCRIPTIONAL REGULATOR"/>
    <property type="match status" value="1"/>
</dbReference>
<sequence>MINLIWLRTFCTLVEVGHFTRTALQLHMTQSGVSQHMNKLEQQLGKTLLLREGKQFSLSEAGEKLYVHGQDILHGVSSLEKLIGEDPAYVGNVRVMSPGSVGLKLYPSLLNLQQRYRDLTIDYRFAPNREIEQAIAGKHADIGLMSKKSSDVNVHCEAIAQEQLLLVTPKNLASPDWQSLSTLGYINHPDGSHHAELLLGANFPEFQHSDLLKNQGFSNQIGLILEPVARGFGFTVLPAHAVAAFAQPELIAAHPLTHPVYETVYLGIHRHTAQPQRVSILINEIKGGLSEETQMGGV</sequence>
<accession>A0A0F6A9I3</accession>
<gene>
    <name evidence="6" type="ORF">N479_16280</name>
</gene>
<dbReference type="CDD" id="cd05466">
    <property type="entry name" value="PBP2_LTTR_substrate"/>
    <property type="match status" value="1"/>
</dbReference>
<dbReference type="GO" id="GO:0003700">
    <property type="term" value="F:DNA-binding transcription factor activity"/>
    <property type="evidence" value="ECO:0007669"/>
    <property type="project" value="InterPro"/>
</dbReference>
<dbReference type="PATRIC" id="fig|1129367.4.peg.3230"/>
<dbReference type="InterPro" id="IPR000847">
    <property type="entry name" value="LysR_HTH_N"/>
</dbReference>
<dbReference type="Pfam" id="PF03466">
    <property type="entry name" value="LysR_substrate"/>
    <property type="match status" value="1"/>
</dbReference>
<feature type="domain" description="HTH lysR-type" evidence="5">
    <location>
        <begin position="2"/>
        <end position="59"/>
    </location>
</feature>
<dbReference type="PRINTS" id="PR00039">
    <property type="entry name" value="HTHLYSR"/>
</dbReference>
<comment type="similarity">
    <text evidence="1">Belongs to the LysR transcriptional regulatory family.</text>
</comment>
<keyword evidence="3" id="KW-0238">DNA-binding</keyword>
<comment type="caution">
    <text evidence="6">The sequence shown here is derived from an EMBL/GenBank/DDBJ whole genome shotgun (WGS) entry which is preliminary data.</text>
</comment>
<evidence type="ECO:0000259" key="5">
    <source>
        <dbReference type="PROSITE" id="PS50931"/>
    </source>
</evidence>
<protein>
    <recommendedName>
        <fullName evidence="5">HTH lysR-type domain-containing protein</fullName>
    </recommendedName>
</protein>
<evidence type="ECO:0000256" key="1">
    <source>
        <dbReference type="ARBA" id="ARBA00009437"/>
    </source>
</evidence>
<keyword evidence="4" id="KW-0804">Transcription</keyword>
<evidence type="ECO:0000313" key="6">
    <source>
        <dbReference type="EMBL" id="KKE82830.1"/>
    </source>
</evidence>
<dbReference type="AlphaFoldDB" id="A0A0F6A9I3"/>
<evidence type="ECO:0000256" key="4">
    <source>
        <dbReference type="ARBA" id="ARBA00023163"/>
    </source>
</evidence>
<organism evidence="6 7">
    <name type="scientific">Pseudoalteromonas luteoviolacea S4054</name>
    <dbReference type="NCBI Taxonomy" id="1129367"/>
    <lineage>
        <taxon>Bacteria</taxon>
        <taxon>Pseudomonadati</taxon>
        <taxon>Pseudomonadota</taxon>
        <taxon>Gammaproteobacteria</taxon>
        <taxon>Alteromonadales</taxon>
        <taxon>Pseudoalteromonadaceae</taxon>
        <taxon>Pseudoalteromonas</taxon>
    </lineage>
</organism>
<dbReference type="Gene3D" id="3.40.190.10">
    <property type="entry name" value="Periplasmic binding protein-like II"/>
    <property type="match status" value="2"/>
</dbReference>
<dbReference type="InterPro" id="IPR036390">
    <property type="entry name" value="WH_DNA-bd_sf"/>
</dbReference>
<dbReference type="EMBL" id="AUXW01000156">
    <property type="protein sequence ID" value="KKE82830.1"/>
    <property type="molecule type" value="Genomic_DNA"/>
</dbReference>
<evidence type="ECO:0000256" key="2">
    <source>
        <dbReference type="ARBA" id="ARBA00023015"/>
    </source>
</evidence>
<dbReference type="InterPro" id="IPR036388">
    <property type="entry name" value="WH-like_DNA-bd_sf"/>
</dbReference>
<dbReference type="PROSITE" id="PS50931">
    <property type="entry name" value="HTH_LYSR"/>
    <property type="match status" value="1"/>
</dbReference>
<dbReference type="Gene3D" id="1.10.10.10">
    <property type="entry name" value="Winged helix-like DNA-binding domain superfamily/Winged helix DNA-binding domain"/>
    <property type="match status" value="1"/>
</dbReference>
<dbReference type="GO" id="GO:0000976">
    <property type="term" value="F:transcription cis-regulatory region binding"/>
    <property type="evidence" value="ECO:0007669"/>
    <property type="project" value="TreeGrafter"/>
</dbReference>
<dbReference type="FunFam" id="1.10.10.10:FF:000001">
    <property type="entry name" value="LysR family transcriptional regulator"/>
    <property type="match status" value="1"/>
</dbReference>
<dbReference type="SUPFAM" id="SSF53850">
    <property type="entry name" value="Periplasmic binding protein-like II"/>
    <property type="match status" value="1"/>
</dbReference>
<dbReference type="SUPFAM" id="SSF46785">
    <property type="entry name" value="Winged helix' DNA-binding domain"/>
    <property type="match status" value="1"/>
</dbReference>
<evidence type="ECO:0000313" key="7">
    <source>
        <dbReference type="Proteomes" id="UP000033434"/>
    </source>
</evidence>
<dbReference type="RefSeq" id="WP_046356768.1">
    <property type="nucleotide sequence ID" value="NZ_AUXW01000156.1"/>
</dbReference>
<reference evidence="6 7" key="1">
    <citation type="journal article" date="2015" name="BMC Genomics">
        <title>Genome mining reveals unlocked bioactive potential of marine Gram-negative bacteria.</title>
        <authorList>
            <person name="Machado H."/>
            <person name="Sonnenschein E.C."/>
            <person name="Melchiorsen J."/>
            <person name="Gram L."/>
        </authorList>
    </citation>
    <scope>NUCLEOTIDE SEQUENCE [LARGE SCALE GENOMIC DNA]</scope>
    <source>
        <strain evidence="6 7">S4054</strain>
    </source>
</reference>
<keyword evidence="2" id="KW-0805">Transcription regulation</keyword>
<proteinExistence type="inferred from homology"/>
<name>A0A0F6A9I3_9GAMM</name>
<evidence type="ECO:0000256" key="3">
    <source>
        <dbReference type="ARBA" id="ARBA00023125"/>
    </source>
</evidence>
<dbReference type="Pfam" id="PF00126">
    <property type="entry name" value="HTH_1"/>
    <property type="match status" value="1"/>
</dbReference>